<gene>
    <name evidence="3" type="ORF">ACFQIC_03205</name>
</gene>
<dbReference type="InterPro" id="IPR036513">
    <property type="entry name" value="STAS_dom_sf"/>
</dbReference>
<dbReference type="PROSITE" id="PS50801">
    <property type="entry name" value="STAS"/>
    <property type="match status" value="1"/>
</dbReference>
<dbReference type="InterPro" id="IPR002645">
    <property type="entry name" value="STAS_dom"/>
</dbReference>
<dbReference type="RefSeq" id="WP_204708768.1">
    <property type="nucleotide sequence ID" value="NZ_JBHSZV010000010.1"/>
</dbReference>
<reference evidence="4" key="1">
    <citation type="journal article" date="2019" name="Int. J. Syst. Evol. Microbiol.">
        <title>The Global Catalogue of Microorganisms (GCM) 10K type strain sequencing project: providing services to taxonomists for standard genome sequencing and annotation.</title>
        <authorList>
            <consortium name="The Broad Institute Genomics Platform"/>
            <consortium name="The Broad Institute Genome Sequencing Center for Infectious Disease"/>
            <person name="Wu L."/>
            <person name="Ma J."/>
        </authorList>
    </citation>
    <scope>NUCLEOTIDE SEQUENCE [LARGE SCALE GENOMIC DNA]</scope>
    <source>
        <strain evidence="4">CGMCC 4.1621</strain>
    </source>
</reference>
<dbReference type="Pfam" id="PF01740">
    <property type="entry name" value="STAS"/>
    <property type="match status" value="1"/>
</dbReference>
<proteinExistence type="predicted"/>
<dbReference type="InterPro" id="IPR051932">
    <property type="entry name" value="Bact_StressResp_Reg"/>
</dbReference>
<evidence type="ECO:0000259" key="2">
    <source>
        <dbReference type="PROSITE" id="PS50801"/>
    </source>
</evidence>
<keyword evidence="1" id="KW-0597">Phosphoprotein</keyword>
<comment type="caution">
    <text evidence="3">The sequence shown here is derived from an EMBL/GenBank/DDBJ whole genome shotgun (WGS) entry which is preliminary data.</text>
</comment>
<evidence type="ECO:0000313" key="4">
    <source>
        <dbReference type="Proteomes" id="UP001596410"/>
    </source>
</evidence>
<accession>A0ABW2EI24</accession>
<keyword evidence="4" id="KW-1185">Reference proteome</keyword>
<dbReference type="EMBL" id="JBHSZV010000010">
    <property type="protein sequence ID" value="MFC7060877.1"/>
    <property type="molecule type" value="Genomic_DNA"/>
</dbReference>
<name>A0ABW2EI24_9BACI</name>
<evidence type="ECO:0000313" key="3">
    <source>
        <dbReference type="EMBL" id="MFC7060877.1"/>
    </source>
</evidence>
<dbReference type="PANTHER" id="PTHR33745:SF3">
    <property type="entry name" value="RSBT CO-ANTAGONIST PROTEIN RSBRC"/>
    <property type="match status" value="1"/>
</dbReference>
<dbReference type="Proteomes" id="UP001596410">
    <property type="component" value="Unassembled WGS sequence"/>
</dbReference>
<sequence>MKEELTFIGNKIIEHRTHLAEQLEGFEKSDYLVDIVQSALSKTEIQEWRSRLFQYLGESLINDYAEVKGKVEQWANDIGEKAVKSNIPLNETIAIMGYYRTLIWKTFDKEIKENQFAAITVLDVNKYINPLLDQVIFQFSQIYIKHNNQVYQQAQEKLTELSVPVVPIADGVAVLPVVGEIDPERAQLIMETSLEQSSKHHLHYLLIDISGVPEIDTTVANYLFQVTHSLELVGVETILTGIRPEIAQSIVGMGLDFTRVKTRANIKQALSEITLT</sequence>
<feature type="domain" description="STAS" evidence="2">
    <location>
        <begin position="162"/>
        <end position="273"/>
    </location>
</feature>
<organism evidence="3 4">
    <name type="scientific">Halobacillus seohaensis</name>
    <dbReference type="NCBI Taxonomy" id="447421"/>
    <lineage>
        <taxon>Bacteria</taxon>
        <taxon>Bacillati</taxon>
        <taxon>Bacillota</taxon>
        <taxon>Bacilli</taxon>
        <taxon>Bacillales</taxon>
        <taxon>Bacillaceae</taxon>
        <taxon>Halobacillus</taxon>
    </lineage>
</organism>
<dbReference type="CDD" id="cd07041">
    <property type="entry name" value="STAS_RsbR_RsbS_like"/>
    <property type="match status" value="1"/>
</dbReference>
<protein>
    <submittedName>
        <fullName evidence="3">STAS domain-containing protein</fullName>
    </submittedName>
</protein>
<dbReference type="SUPFAM" id="SSF52091">
    <property type="entry name" value="SpoIIaa-like"/>
    <property type="match status" value="1"/>
</dbReference>
<dbReference type="Gene3D" id="3.30.750.24">
    <property type="entry name" value="STAS domain"/>
    <property type="match status" value="1"/>
</dbReference>
<dbReference type="PANTHER" id="PTHR33745">
    <property type="entry name" value="RSBT ANTAGONIST PROTEIN RSBS-RELATED"/>
    <property type="match status" value="1"/>
</dbReference>
<evidence type="ECO:0000256" key="1">
    <source>
        <dbReference type="ARBA" id="ARBA00022553"/>
    </source>
</evidence>